<keyword evidence="2" id="KW-0255">Endonuclease</keyword>
<evidence type="ECO:0000259" key="1">
    <source>
        <dbReference type="SMART" id="SM00465"/>
    </source>
</evidence>
<dbReference type="Pfam" id="PF07453">
    <property type="entry name" value="NUMOD1"/>
    <property type="match status" value="1"/>
</dbReference>
<feature type="domain" description="GIY-YIG" evidence="1">
    <location>
        <begin position="5"/>
        <end position="105"/>
    </location>
</feature>
<dbReference type="GO" id="GO:0004519">
    <property type="term" value="F:endonuclease activity"/>
    <property type="evidence" value="ECO:0007669"/>
    <property type="project" value="UniProtKB-KW"/>
</dbReference>
<evidence type="ECO:0000313" key="2">
    <source>
        <dbReference type="EMBL" id="DAF63650.1"/>
    </source>
</evidence>
<keyword evidence="2" id="KW-0540">Nuclease</keyword>
<dbReference type="InterPro" id="IPR000305">
    <property type="entry name" value="GIY-YIG_endonuc"/>
</dbReference>
<dbReference type="InterPro" id="IPR003647">
    <property type="entry name" value="Intron_nuc_1_rpt"/>
</dbReference>
<name>A0A8S5TLJ5_9CAUD</name>
<dbReference type="Gene3D" id="1.10.10.10">
    <property type="entry name" value="Winged helix-like DNA-binding domain superfamily/Winged helix DNA-binding domain"/>
    <property type="match status" value="2"/>
</dbReference>
<dbReference type="InterPro" id="IPR010896">
    <property type="entry name" value="NUMOD1"/>
</dbReference>
<dbReference type="EMBL" id="BK032843">
    <property type="protein sequence ID" value="DAF63650.1"/>
    <property type="molecule type" value="Genomic_DNA"/>
</dbReference>
<dbReference type="SMART" id="SM00465">
    <property type="entry name" value="GIYc"/>
    <property type="match status" value="1"/>
</dbReference>
<keyword evidence="2" id="KW-0378">Hydrolase</keyword>
<accession>A0A8S5TLJ5</accession>
<dbReference type="InterPro" id="IPR036388">
    <property type="entry name" value="WH-like_DNA-bd_sf"/>
</dbReference>
<proteinExistence type="predicted"/>
<sequence length="242" mass="27814">MNKTEYVVYLTINTCNLKIYVGVHGTETKTFDGYLGCGVYTTRPASYKNPKTPFQYAVYKYGITCFKRIEIGRFNTAEEAYKLESMIVTPDFIKKPNTYNVALGGQFHNESVNPSKKIYVYNLQGTYIMEFPSLDKAARYLNPKAPNGSHISRAIKYGYTYMQCQFSYDKKECMPRKIGRSPKKFNTEPNTGKKVGQYDKQGTLIRVFNTMTDCRKAGFSNANKCLQGLRQYCKGFSFRYIN</sequence>
<dbReference type="SMART" id="SM00497">
    <property type="entry name" value="IENR1"/>
    <property type="match status" value="2"/>
</dbReference>
<reference evidence="2" key="1">
    <citation type="journal article" date="2021" name="Proc. Natl. Acad. Sci. U.S.A.">
        <title>A Catalog of Tens of Thousands of Viruses from Human Metagenomes Reveals Hidden Associations with Chronic Diseases.</title>
        <authorList>
            <person name="Tisza M.J."/>
            <person name="Buck C.B."/>
        </authorList>
    </citation>
    <scope>NUCLEOTIDE SEQUENCE</scope>
    <source>
        <strain evidence="2">Ctz6O13</strain>
    </source>
</reference>
<organism evidence="2">
    <name type="scientific">Podoviridae sp. ctz6O13</name>
    <dbReference type="NCBI Taxonomy" id="2827757"/>
    <lineage>
        <taxon>Viruses</taxon>
        <taxon>Duplodnaviria</taxon>
        <taxon>Heunggongvirae</taxon>
        <taxon>Uroviricota</taxon>
        <taxon>Caudoviricetes</taxon>
    </lineage>
</organism>
<protein>
    <submittedName>
        <fullName evidence="2">Intron associated endonuclease</fullName>
    </submittedName>
</protein>